<dbReference type="CDD" id="cd14728">
    <property type="entry name" value="Ere-like"/>
    <property type="match status" value="1"/>
</dbReference>
<dbReference type="PANTHER" id="PTHR31299:SF0">
    <property type="entry name" value="ESTERASE, PUTATIVE (AFU_ORTHOLOGUE AFUA_1G05850)-RELATED"/>
    <property type="match status" value="1"/>
</dbReference>
<feature type="compositionally biased region" description="Basic and acidic residues" evidence="1">
    <location>
        <begin position="418"/>
        <end position="428"/>
    </location>
</feature>
<evidence type="ECO:0000313" key="3">
    <source>
        <dbReference type="EMBL" id="WSD09453.1"/>
    </source>
</evidence>
<name>A0ABZ1GVL1_9ACTN</name>
<reference evidence="3 4" key="1">
    <citation type="submission" date="2022-10" db="EMBL/GenBank/DDBJ databases">
        <title>The complete genomes of actinobacterial strains from the NBC collection.</title>
        <authorList>
            <person name="Joergensen T.S."/>
            <person name="Alvarez Arevalo M."/>
            <person name="Sterndorff E.B."/>
            <person name="Faurdal D."/>
            <person name="Vuksanovic O."/>
            <person name="Mourched A.-S."/>
            <person name="Charusanti P."/>
            <person name="Shaw S."/>
            <person name="Blin K."/>
            <person name="Weber T."/>
        </authorList>
    </citation>
    <scope>NUCLEOTIDE SEQUENCE [LARGE SCALE GENOMIC DNA]</scope>
    <source>
        <strain evidence="3 4">NBC 01753</strain>
    </source>
</reference>
<dbReference type="EMBL" id="CP109134">
    <property type="protein sequence ID" value="WSD09453.1"/>
    <property type="molecule type" value="Genomic_DNA"/>
</dbReference>
<dbReference type="Gene3D" id="1.20.1440.30">
    <property type="entry name" value="Biosynthetic Protein domain"/>
    <property type="match status" value="1"/>
</dbReference>
<feature type="region of interest" description="Disordered" evidence="1">
    <location>
        <begin position="585"/>
        <end position="635"/>
    </location>
</feature>
<keyword evidence="4" id="KW-1185">Reference proteome</keyword>
<evidence type="ECO:0000313" key="4">
    <source>
        <dbReference type="Proteomes" id="UP001335325"/>
    </source>
</evidence>
<feature type="compositionally biased region" description="Basic and acidic residues" evidence="1">
    <location>
        <begin position="540"/>
        <end position="550"/>
    </location>
</feature>
<dbReference type="Gene3D" id="3.40.1660.10">
    <property type="entry name" value="EreA-like (biosynthetic domain)"/>
    <property type="match status" value="1"/>
</dbReference>
<feature type="region of interest" description="Disordered" evidence="1">
    <location>
        <begin position="1"/>
        <end position="34"/>
    </location>
</feature>
<accession>A0ABZ1GVL1</accession>
<dbReference type="Gene3D" id="3.30.1870.10">
    <property type="entry name" value="EreA-like, domain 2"/>
    <property type="match status" value="1"/>
</dbReference>
<feature type="compositionally biased region" description="Basic residues" evidence="1">
    <location>
        <begin position="1"/>
        <end position="10"/>
    </location>
</feature>
<dbReference type="InterPro" id="IPR006827">
    <property type="entry name" value="Lant_deHydtase_N"/>
</dbReference>
<gene>
    <name evidence="3" type="ORF">OIE73_29355</name>
</gene>
<evidence type="ECO:0000256" key="1">
    <source>
        <dbReference type="SAM" id="MobiDB-lite"/>
    </source>
</evidence>
<dbReference type="Pfam" id="PF05139">
    <property type="entry name" value="Erythro_esteras"/>
    <property type="match status" value="1"/>
</dbReference>
<protein>
    <submittedName>
        <fullName evidence="3">Lantibiotic dehydratase</fullName>
    </submittedName>
</protein>
<proteinExistence type="predicted"/>
<feature type="region of interest" description="Disordered" evidence="1">
    <location>
        <begin position="536"/>
        <end position="572"/>
    </location>
</feature>
<dbReference type="SUPFAM" id="SSF159501">
    <property type="entry name" value="EreA/ChaN-like"/>
    <property type="match status" value="1"/>
</dbReference>
<dbReference type="InterPro" id="IPR007815">
    <property type="entry name" value="Emycin_Estase"/>
</dbReference>
<dbReference type="Proteomes" id="UP001335325">
    <property type="component" value="Chromosome"/>
</dbReference>
<feature type="region of interest" description="Disordered" evidence="1">
    <location>
        <begin position="409"/>
        <end position="451"/>
    </location>
</feature>
<evidence type="ECO:0000259" key="2">
    <source>
        <dbReference type="Pfam" id="PF04738"/>
    </source>
</evidence>
<dbReference type="InterPro" id="IPR052036">
    <property type="entry name" value="Hydrolase/PRTase-associated"/>
</dbReference>
<feature type="domain" description="Lantibiotic dehydratase N-terminal" evidence="2">
    <location>
        <begin position="12"/>
        <end position="411"/>
    </location>
</feature>
<feature type="domain" description="Lantibiotic dehydratase N-terminal" evidence="2">
    <location>
        <begin position="443"/>
        <end position="484"/>
    </location>
</feature>
<organism evidence="3 4">
    <name type="scientific">Streptomyces hirsutus</name>
    <dbReference type="NCBI Taxonomy" id="35620"/>
    <lineage>
        <taxon>Bacteria</taxon>
        <taxon>Bacillati</taxon>
        <taxon>Actinomycetota</taxon>
        <taxon>Actinomycetes</taxon>
        <taxon>Kitasatosporales</taxon>
        <taxon>Streptomycetaceae</taxon>
        <taxon>Streptomyces</taxon>
    </lineage>
</organism>
<feature type="compositionally biased region" description="Low complexity" evidence="1">
    <location>
        <begin position="429"/>
        <end position="441"/>
    </location>
</feature>
<feature type="compositionally biased region" description="Basic and acidic residues" evidence="1">
    <location>
        <begin position="625"/>
        <end position="635"/>
    </location>
</feature>
<dbReference type="PANTHER" id="PTHR31299">
    <property type="entry name" value="ESTERASE, PUTATIVE (AFU_ORTHOLOGUE AFUA_1G05850)-RELATED"/>
    <property type="match status" value="1"/>
</dbReference>
<sequence>MGPRLPHRRPPPPQTAERPEHHVLKRLTDVPTAQETADRLGAVADLADRADDTASLRRLAAAQRGLVPGHDGRSYQADTALHLDEPVLNASIGEAAAEAVGTLVRLSAAHGTRNHLTRYREEFTERYGAGTLVPVLSLLSPDTGLDAPPTYTNPPRSIELPAAPPDDTARLDGTLVEFAQQAWWDRSPEVELTDAWLDRLAPPGPVADPPPAMEAYLQIHAADRAAVDRGEWRAVLRSDSLTYGGRTFGRFSDLLGAPAVERLRGYARAEEALFPDVAYAELAFLPPYGRAANVTLRPAIRPYEIPVNTAPSVGPDRVLPLDDILVGVSGDRFHLWSRKLDHEVLVAQHHMLSPTLAPNVARFLIEVSQDGCVMPAGFHWGPAEAAPFLPRVTRGRVVLRPAQWRLTTGPAATVTPDTRGRGSTDRGRSGSAAGPVGTGAPPANPADDLDGWRRRWNVPRHVYLVEADQRLLLDLDHPACRAELRAELEKRGTLALHEMLPSFDGMWLQDAAGERYAAEVVVSVVARDAVRATRAPLPRQRREVPVERHLPGGASARPGTSPDDWPNTVGQGWTRLSSTARACIPNMADQTPCGTSRRSSRPAGRRRTDPRPGATARARRRAARPHADRRGTAAPDDIARWLTEHANPLGTLTPGAPTEDLKPLGEALRGTRIVGLGESTHGTSEFFRLKHRIVEFLVREEGFTTLAMEASQSAGHALDAYVRHGTGDPERLVARLGFWTWRTREMADLVEWLRAHNRDLPEERRVRFVGTDPQRCADSVEAVAAFLRRTAPERAGDARALGVLAQARPASYPDPDQALMRRAEEIARLVADHREQSGPGDDADEVLEHARILVRAADLVTRPFDPSAGEDSVFAARDRYMAEAVTRLVGDAPEARVMVWAHNGHIAKGTYGEQVPALGSRLRERYGDAYYALALFFGKGSFLARRGDDLQGPPVPHRIGTGIRSLEARLADAVRGDYYTDLRTGTAPWLHIPQAQRSFGANVPRFVYRFHTAPLVPARDYDGLAFVARSTCSHLLPRTET</sequence>
<feature type="compositionally biased region" description="Basic and acidic residues" evidence="1">
    <location>
        <begin position="17"/>
        <end position="28"/>
    </location>
</feature>
<dbReference type="Pfam" id="PF04738">
    <property type="entry name" value="Lant_dehydr_N"/>
    <property type="match status" value="2"/>
</dbReference>